<reference evidence="4 5" key="1">
    <citation type="submission" date="2024-09" db="EMBL/GenBank/DDBJ databases">
        <title>T2T genomes of carrot and Alternaria dauci and their utility for understanding host-pathogen interaction during carrot leaf blight disease.</title>
        <authorList>
            <person name="Liu W."/>
            <person name="Xu S."/>
            <person name="Ou C."/>
            <person name="Liu X."/>
            <person name="Zhuang F."/>
            <person name="Deng X.W."/>
        </authorList>
    </citation>
    <scope>NUCLEOTIDE SEQUENCE [LARGE SCALE GENOMIC DNA]</scope>
    <source>
        <strain evidence="4 5">A2016</strain>
    </source>
</reference>
<keyword evidence="1" id="KW-0862">Zinc</keyword>
<keyword evidence="1" id="KW-0863">Zinc-finger</keyword>
<comment type="caution">
    <text evidence="4">The sequence shown here is derived from an EMBL/GenBank/DDBJ whole genome shotgun (WGS) entry which is preliminary data.</text>
</comment>
<feature type="region of interest" description="Disordered" evidence="2">
    <location>
        <begin position="1"/>
        <end position="105"/>
    </location>
</feature>
<feature type="region of interest" description="Disordered" evidence="2">
    <location>
        <begin position="142"/>
        <end position="173"/>
    </location>
</feature>
<feature type="compositionally biased region" description="Polar residues" evidence="2">
    <location>
        <begin position="275"/>
        <end position="291"/>
    </location>
</feature>
<protein>
    <recommendedName>
        <fullName evidence="3">CCHC-type domain-containing protein</fullName>
    </recommendedName>
</protein>
<feature type="compositionally biased region" description="Low complexity" evidence="2">
    <location>
        <begin position="160"/>
        <end position="173"/>
    </location>
</feature>
<feature type="region of interest" description="Disordered" evidence="2">
    <location>
        <begin position="246"/>
        <end position="298"/>
    </location>
</feature>
<organism evidence="4 5">
    <name type="scientific">Alternaria dauci</name>
    <dbReference type="NCBI Taxonomy" id="48095"/>
    <lineage>
        <taxon>Eukaryota</taxon>
        <taxon>Fungi</taxon>
        <taxon>Dikarya</taxon>
        <taxon>Ascomycota</taxon>
        <taxon>Pezizomycotina</taxon>
        <taxon>Dothideomycetes</taxon>
        <taxon>Pleosporomycetidae</taxon>
        <taxon>Pleosporales</taxon>
        <taxon>Pleosporineae</taxon>
        <taxon>Pleosporaceae</taxon>
        <taxon>Alternaria</taxon>
        <taxon>Alternaria sect. Porri</taxon>
    </lineage>
</organism>
<proteinExistence type="predicted"/>
<dbReference type="Proteomes" id="UP001578633">
    <property type="component" value="Chromosome 7"/>
</dbReference>
<dbReference type="InterPro" id="IPR001878">
    <property type="entry name" value="Znf_CCHC"/>
</dbReference>
<dbReference type="PANTHER" id="PTHR31573:SF4">
    <property type="entry name" value="FE2OG DIOXYGENASE DOMAIN-CONTAINING PROTEIN"/>
    <property type="match status" value="1"/>
</dbReference>
<dbReference type="InterPro" id="IPR037151">
    <property type="entry name" value="AlkB-like_sf"/>
</dbReference>
<dbReference type="PANTHER" id="PTHR31573">
    <property type="entry name" value="ALPHA-KETOGLUTARATE-DEPENDENT DIOXYGENASE ALKB HOMOLOG 2"/>
    <property type="match status" value="1"/>
</dbReference>
<keyword evidence="1" id="KW-0479">Metal-binding</keyword>
<sequence>MASLKRKPDDGDADWEVIQVAKPPKFTQDTAGARLQEERGNYESMTSQRPMRERKRPERFADLSYQVVSKKKKATPKRVTQWQDKAPRKSSLAAKNPASQRSRVEPYAVTDTVISNVEDSPELPEKMSKIVRLKLPLTGSILATPMHHSRQQYSDESESKLSSPPASLPSSPLFAYKSRQTSLLLEGRDQCAQRIPEPVPASSQDVATVYTTQNLLTSQVTGSQRWEQKTPGESIHRVTAFAHPAQTQPSLRSPENHGPIAYPTPDSALYRDPSTARSKLNPQLENSQAHNQDPDCEKCGKAGHTEHNCSVTAPIPGTPDRIGGIEAWLRADNPTSQIKPPSGDVIEPAPSLYAASEATTECEELGGPLVGEQDSIPNVDYLRDLTEQLLVQQNKGPHKPEPQGQPEVWADGRQELCETLHYYRAYQSACYSTGGFARGFMFDKVAHDRDYMDGDIVISRAGGGLIKDIDSGEMKLKRDQSEDSAAVGLRNCMIHRNPVVIITGADNPNIASKPPHQYCVLDYFKPTHVWVEKSGDSKIVRYRFEKLNTKKESWWQAKDAQEVVELGSLPSPVEKPTCAAFWKIYTPTAGPRRSAPVKEPKEASLVYDPRFLKQKTPWHNDDHDYPLVSNAAELSRHAVPGENTSVAFWSGMVCPDCGRCTSRLNWTNWKCSNTVCQYTRTPPHTLIPALSLRDPLWPVTSSYMLSRDTVSPRLGLKVSFEHGYRINRYEIPGVNGFIAHMVANKTVLEEDGGPDAMFEELQQTDIGLQRRSMPNGQLKGPNYCRHFAVNYGMPYKFIAATASHSFTGAARPITSTRSRLNWAAKLLLAEENGKSMEEVRQEWQEKEFNEVLALGYFEEQRINYHDDGEFGLGPTIATLSLGAPGTMRIRMKARHYHGVSSGAGLYDDAAPIPGCQQYEARLALQPSLDVLKRSDTKTWNARRRQIPKELGLTNRGNAKDVLTMQLGHGDIVIMHGADVQKYYEHAVEHAGKLRFALTCRYIDPESLKPEDRPKYAVGPDTEGYDG</sequence>
<evidence type="ECO:0000256" key="2">
    <source>
        <dbReference type="SAM" id="MobiDB-lite"/>
    </source>
</evidence>
<name>A0ABR3UEA2_9PLEO</name>
<accession>A0ABR3UEA2</accession>
<evidence type="ECO:0000313" key="4">
    <source>
        <dbReference type="EMBL" id="KAL1794308.1"/>
    </source>
</evidence>
<dbReference type="GeneID" id="96088051"/>
<dbReference type="InterPro" id="IPR032852">
    <property type="entry name" value="ALKBH2"/>
</dbReference>
<evidence type="ECO:0000313" key="5">
    <source>
        <dbReference type="Proteomes" id="UP001578633"/>
    </source>
</evidence>
<feature type="domain" description="CCHC-type" evidence="3">
    <location>
        <begin position="296"/>
        <end position="309"/>
    </location>
</feature>
<feature type="region of interest" description="Disordered" evidence="2">
    <location>
        <begin position="1007"/>
        <end position="1026"/>
    </location>
</feature>
<evidence type="ECO:0000259" key="3">
    <source>
        <dbReference type="PROSITE" id="PS50158"/>
    </source>
</evidence>
<dbReference type="InterPro" id="IPR027450">
    <property type="entry name" value="AlkB-like"/>
</dbReference>
<dbReference type="EMBL" id="JBHGVX010000007">
    <property type="protein sequence ID" value="KAL1794308.1"/>
    <property type="molecule type" value="Genomic_DNA"/>
</dbReference>
<dbReference type="Pfam" id="PF13532">
    <property type="entry name" value="2OG-FeII_Oxy_2"/>
    <property type="match status" value="1"/>
</dbReference>
<evidence type="ECO:0000256" key="1">
    <source>
        <dbReference type="PROSITE-ProRule" id="PRU00047"/>
    </source>
</evidence>
<dbReference type="Gene3D" id="2.60.120.590">
    <property type="entry name" value="Alpha-ketoglutarate-dependent dioxygenase AlkB-like"/>
    <property type="match status" value="1"/>
</dbReference>
<gene>
    <name evidence="4" type="ORF">ACET3X_007729</name>
</gene>
<keyword evidence="5" id="KW-1185">Reference proteome</keyword>
<dbReference type="SUPFAM" id="SSF51197">
    <property type="entry name" value="Clavaminate synthase-like"/>
    <property type="match status" value="1"/>
</dbReference>
<dbReference type="PROSITE" id="PS50158">
    <property type="entry name" value="ZF_CCHC"/>
    <property type="match status" value="1"/>
</dbReference>
<dbReference type="RefSeq" id="XP_069304892.1">
    <property type="nucleotide sequence ID" value="XM_069453907.1"/>
</dbReference>
<feature type="compositionally biased region" description="Basic and acidic residues" evidence="2">
    <location>
        <begin position="1"/>
        <end position="10"/>
    </location>
</feature>